<dbReference type="InterPro" id="IPR050651">
    <property type="entry name" value="Plant_Cytochrome_P450_Monoox"/>
</dbReference>
<evidence type="ECO:0000256" key="13">
    <source>
        <dbReference type="RuleBase" id="RU000461"/>
    </source>
</evidence>
<evidence type="ECO:0000313" key="16">
    <source>
        <dbReference type="Proteomes" id="UP000233551"/>
    </source>
</evidence>
<dbReference type="SUPFAM" id="SSF48264">
    <property type="entry name" value="Cytochrome P450"/>
    <property type="match status" value="1"/>
</dbReference>
<evidence type="ECO:0000256" key="10">
    <source>
        <dbReference type="ARBA" id="ARBA00023033"/>
    </source>
</evidence>
<evidence type="ECO:0000256" key="5">
    <source>
        <dbReference type="ARBA" id="ARBA00022692"/>
    </source>
</evidence>
<dbReference type="InterPro" id="IPR002401">
    <property type="entry name" value="Cyt_P450_E_grp-I"/>
</dbReference>
<dbReference type="AlphaFoldDB" id="A0A2I0I524"/>
<keyword evidence="16" id="KW-1185">Reference proteome</keyword>
<evidence type="ECO:0000256" key="2">
    <source>
        <dbReference type="ARBA" id="ARBA00004370"/>
    </source>
</evidence>
<keyword evidence="8 13" id="KW-0560">Oxidoreductase</keyword>
<organism evidence="15 16">
    <name type="scientific">Punica granatum</name>
    <name type="common">Pomegranate</name>
    <dbReference type="NCBI Taxonomy" id="22663"/>
    <lineage>
        <taxon>Eukaryota</taxon>
        <taxon>Viridiplantae</taxon>
        <taxon>Streptophyta</taxon>
        <taxon>Embryophyta</taxon>
        <taxon>Tracheophyta</taxon>
        <taxon>Spermatophyta</taxon>
        <taxon>Magnoliopsida</taxon>
        <taxon>eudicotyledons</taxon>
        <taxon>Gunneridae</taxon>
        <taxon>Pentapetalae</taxon>
        <taxon>rosids</taxon>
        <taxon>malvids</taxon>
        <taxon>Myrtales</taxon>
        <taxon>Lythraceae</taxon>
        <taxon>Punica</taxon>
    </lineage>
</organism>
<evidence type="ECO:0000256" key="1">
    <source>
        <dbReference type="ARBA" id="ARBA00001971"/>
    </source>
</evidence>
<proteinExistence type="inferred from homology"/>
<comment type="subcellular location">
    <subcellularLocation>
        <location evidence="2">Membrane</location>
    </subcellularLocation>
</comment>
<dbReference type="PRINTS" id="PR00463">
    <property type="entry name" value="EP450I"/>
</dbReference>
<keyword evidence="4 12" id="KW-0349">Heme</keyword>
<dbReference type="InterPro" id="IPR001128">
    <property type="entry name" value="Cyt_P450"/>
</dbReference>
<dbReference type="GO" id="GO:0016705">
    <property type="term" value="F:oxidoreductase activity, acting on paired donors, with incorporation or reduction of molecular oxygen"/>
    <property type="evidence" value="ECO:0007669"/>
    <property type="project" value="InterPro"/>
</dbReference>
<keyword evidence="7 14" id="KW-1133">Transmembrane helix</keyword>
<dbReference type="Gene3D" id="1.10.630.10">
    <property type="entry name" value="Cytochrome P450"/>
    <property type="match status" value="2"/>
</dbReference>
<comment type="caution">
    <text evidence="15">The sequence shown here is derived from an EMBL/GenBank/DDBJ whole genome shotgun (WGS) entry which is preliminary data.</text>
</comment>
<evidence type="ECO:0000256" key="6">
    <source>
        <dbReference type="ARBA" id="ARBA00022723"/>
    </source>
</evidence>
<dbReference type="PANTHER" id="PTHR47947">
    <property type="entry name" value="CYTOCHROME P450 82C3-RELATED"/>
    <property type="match status" value="1"/>
</dbReference>
<evidence type="ECO:0000256" key="9">
    <source>
        <dbReference type="ARBA" id="ARBA00023004"/>
    </source>
</evidence>
<dbReference type="GO" id="GO:0020037">
    <property type="term" value="F:heme binding"/>
    <property type="evidence" value="ECO:0007669"/>
    <property type="project" value="InterPro"/>
</dbReference>
<dbReference type="GO" id="GO:0005506">
    <property type="term" value="F:iron ion binding"/>
    <property type="evidence" value="ECO:0007669"/>
    <property type="project" value="InterPro"/>
</dbReference>
<evidence type="ECO:0000256" key="11">
    <source>
        <dbReference type="ARBA" id="ARBA00023136"/>
    </source>
</evidence>
<evidence type="ECO:0000256" key="4">
    <source>
        <dbReference type="ARBA" id="ARBA00022617"/>
    </source>
</evidence>
<comment type="similarity">
    <text evidence="3 13">Belongs to the cytochrome P450 family.</text>
</comment>
<dbReference type="STRING" id="22663.A0A2I0I524"/>
<dbReference type="InterPro" id="IPR017972">
    <property type="entry name" value="Cyt_P450_CS"/>
</dbReference>
<keyword evidence="5 14" id="KW-0812">Transmembrane</keyword>
<evidence type="ECO:0000256" key="8">
    <source>
        <dbReference type="ARBA" id="ARBA00023002"/>
    </source>
</evidence>
<evidence type="ECO:0000313" key="15">
    <source>
        <dbReference type="EMBL" id="PKI39115.1"/>
    </source>
</evidence>
<dbReference type="GO" id="GO:0004497">
    <property type="term" value="F:monooxygenase activity"/>
    <property type="evidence" value="ECO:0007669"/>
    <property type="project" value="UniProtKB-KW"/>
</dbReference>
<keyword evidence="9 12" id="KW-0408">Iron</keyword>
<evidence type="ECO:0000256" key="12">
    <source>
        <dbReference type="PIRSR" id="PIRSR602401-1"/>
    </source>
</evidence>
<evidence type="ECO:0000256" key="3">
    <source>
        <dbReference type="ARBA" id="ARBA00010617"/>
    </source>
</evidence>
<gene>
    <name evidence="15" type="ORF">CRG98_040491</name>
</gene>
<sequence length="290" mass="32566">MAPNAGGSWPLLGHLHLLGGPLPAHLVLARMADKYGPIFTISLGLRKAMVVNAWAVAKECLTTNDPALATRPKSILSNHRIGLLREVRESEVLSSVRHIDEEYQRTNTSSTRASRTEGALPLLVNMTRWFWDIIVNIMFRTIVERRLHGDETLRLYPAAPLSVPHEAIKDCNISGYFVPKGTQLMLNLYKIHRDPRVWPERFLTTHKDVDVRGQNFEFIPFGSGRRMCPGISMAVQVVGLTLASFLYAFNVQMPGDKAVDMEEAIGLTNIKATPLEVLITSRVPEHIYYE</sequence>
<dbReference type="PANTHER" id="PTHR47947:SF26">
    <property type="entry name" value="CYTOCHROME P450"/>
    <property type="match status" value="1"/>
</dbReference>
<evidence type="ECO:0000256" key="7">
    <source>
        <dbReference type="ARBA" id="ARBA00022989"/>
    </source>
</evidence>
<reference evidence="15 16" key="1">
    <citation type="submission" date="2017-11" db="EMBL/GenBank/DDBJ databases">
        <title>De-novo sequencing of pomegranate (Punica granatum L.) genome.</title>
        <authorList>
            <person name="Akparov Z."/>
            <person name="Amiraslanov A."/>
            <person name="Hajiyeva S."/>
            <person name="Abbasov M."/>
            <person name="Kaur K."/>
            <person name="Hamwieh A."/>
            <person name="Solovyev V."/>
            <person name="Salamov A."/>
            <person name="Braich B."/>
            <person name="Kosarev P."/>
            <person name="Mahmoud A."/>
            <person name="Hajiyev E."/>
            <person name="Babayeva S."/>
            <person name="Izzatullayeva V."/>
            <person name="Mammadov A."/>
            <person name="Mammadov A."/>
            <person name="Sharifova S."/>
            <person name="Ojaghi J."/>
            <person name="Eynullazada K."/>
            <person name="Bayramov B."/>
            <person name="Abdulazimova A."/>
            <person name="Shahmuradov I."/>
        </authorList>
    </citation>
    <scope>NUCLEOTIDE SEQUENCE [LARGE SCALE GENOMIC DNA]</scope>
    <source>
        <strain evidence="16">cv. AG2017</strain>
        <tissue evidence="15">Leaf</tissue>
    </source>
</reference>
<dbReference type="InterPro" id="IPR036396">
    <property type="entry name" value="Cyt_P450_sf"/>
</dbReference>
<comment type="cofactor">
    <cofactor evidence="1 12">
        <name>heme</name>
        <dbReference type="ChEBI" id="CHEBI:30413"/>
    </cofactor>
</comment>
<keyword evidence="10 13" id="KW-0503">Monooxygenase</keyword>
<dbReference type="PROSITE" id="PS00086">
    <property type="entry name" value="CYTOCHROME_P450"/>
    <property type="match status" value="1"/>
</dbReference>
<keyword evidence="11 14" id="KW-0472">Membrane</keyword>
<feature type="binding site" description="axial binding residue" evidence="12">
    <location>
        <position position="228"/>
    </location>
    <ligand>
        <name>heme</name>
        <dbReference type="ChEBI" id="CHEBI:30413"/>
    </ligand>
    <ligandPart>
        <name>Fe</name>
        <dbReference type="ChEBI" id="CHEBI:18248"/>
    </ligandPart>
</feature>
<dbReference type="EMBL" id="PGOL01003897">
    <property type="protein sequence ID" value="PKI39115.1"/>
    <property type="molecule type" value="Genomic_DNA"/>
</dbReference>
<keyword evidence="6 12" id="KW-0479">Metal-binding</keyword>
<evidence type="ECO:0000256" key="14">
    <source>
        <dbReference type="SAM" id="Phobius"/>
    </source>
</evidence>
<feature type="transmembrane region" description="Helical" evidence="14">
    <location>
        <begin position="230"/>
        <end position="249"/>
    </location>
</feature>
<dbReference type="Proteomes" id="UP000233551">
    <property type="component" value="Unassembled WGS sequence"/>
</dbReference>
<accession>A0A2I0I524</accession>
<name>A0A2I0I524_PUNGR</name>
<dbReference type="Pfam" id="PF00067">
    <property type="entry name" value="p450"/>
    <property type="match status" value="2"/>
</dbReference>
<protein>
    <submittedName>
        <fullName evidence="15">Uncharacterized protein</fullName>
    </submittedName>
</protein>